<dbReference type="RefSeq" id="WP_311425397.1">
    <property type="nucleotide sequence ID" value="NZ_JAVREH010000081.1"/>
</dbReference>
<sequence length="141" mass="15330">MAGSRAEVPADPNTIKPAATTLEGAPMRHDHLMAGVPELTKIAVSDKLVDHAAQHWPQLSQLTVRFRGNLAYVTATLPDNSEPSPLCRLRWTGQPHQWGFGLYLYSSEKYEDQILPSANFTGTPEQAPDCACTLYLSGPAG</sequence>
<name>A0ABU2JGY1_9ACTN</name>
<dbReference type="EMBL" id="JAVREH010000081">
    <property type="protein sequence ID" value="MDT0264256.1"/>
    <property type="molecule type" value="Genomic_DNA"/>
</dbReference>
<gene>
    <name evidence="1" type="ORF">RM423_23085</name>
</gene>
<accession>A0ABU2JGY1</accession>
<reference evidence="2" key="1">
    <citation type="submission" date="2023-07" db="EMBL/GenBank/DDBJ databases">
        <title>30 novel species of actinomycetes from the DSMZ collection.</title>
        <authorList>
            <person name="Nouioui I."/>
        </authorList>
    </citation>
    <scope>NUCLEOTIDE SEQUENCE [LARGE SCALE GENOMIC DNA]</scope>
    <source>
        <strain evidence="2">DSM 44399</strain>
    </source>
</reference>
<proteinExistence type="predicted"/>
<evidence type="ECO:0000313" key="1">
    <source>
        <dbReference type="EMBL" id="MDT0264256.1"/>
    </source>
</evidence>
<protein>
    <submittedName>
        <fullName evidence="1">Uncharacterized protein</fullName>
    </submittedName>
</protein>
<comment type="caution">
    <text evidence="1">The sequence shown here is derived from an EMBL/GenBank/DDBJ whole genome shotgun (WGS) entry which is preliminary data.</text>
</comment>
<organism evidence="1 2">
    <name type="scientific">Jatrophihabitans lederbergiae</name>
    <dbReference type="NCBI Taxonomy" id="3075547"/>
    <lineage>
        <taxon>Bacteria</taxon>
        <taxon>Bacillati</taxon>
        <taxon>Actinomycetota</taxon>
        <taxon>Actinomycetes</taxon>
        <taxon>Jatrophihabitantales</taxon>
        <taxon>Jatrophihabitantaceae</taxon>
        <taxon>Jatrophihabitans</taxon>
    </lineage>
</organism>
<keyword evidence="2" id="KW-1185">Reference proteome</keyword>
<dbReference type="Proteomes" id="UP001183176">
    <property type="component" value="Unassembled WGS sequence"/>
</dbReference>
<evidence type="ECO:0000313" key="2">
    <source>
        <dbReference type="Proteomes" id="UP001183176"/>
    </source>
</evidence>